<name>A0A9N9DUK9_9GLOM</name>
<sequence>MISNEKYMISNEKDLILSEQYTRSRAHITGENRPNEVLKKDIRSNFAHVMNEREQPKSEYYSNRNEQPKSEYHRNPLDDIYAYRREPTEGYCMDNSGVNSSTQNFTTSPGENITSENLYNRYQSPSYYNRYQSPSYQPPSYEYYSLKHQAEMTSRHSSNFTTSPDENSTSENLYQSPSYQPSSYDYYSLKHQAEMTSRHSSNFTTSPDENITSENLYNRYQPPSYDIYSLKHHAGMTSRHSSNNREQSTSSSQSSQLVPYDENLQVVAWGYPALYSDPYLRKRAPQRKPVEQFMLHLANIRESEKPPLLPGLDAKTVITDYLQTVNLATRILLPGMKISEIIERSGSRCGSSYVDHEFLKFLGRKLGFAAMKKLKEDHNGQMQILIQRFCSEVKFRFNGNPNEFTDKELDIEKICPALKQYVTGHFRKQMEDDDWIIELDFQTVKDMFDPVINKIIDLIQWQCASNERKLAAMFLIGEFSENRYLETQIRRHFEAQISYITVPIWPNT</sequence>
<evidence type="ECO:0000313" key="2">
    <source>
        <dbReference type="EMBL" id="CAG8653044.1"/>
    </source>
</evidence>
<reference evidence="2" key="1">
    <citation type="submission" date="2021-06" db="EMBL/GenBank/DDBJ databases">
        <authorList>
            <person name="Kallberg Y."/>
            <person name="Tangrot J."/>
            <person name="Rosling A."/>
        </authorList>
    </citation>
    <scope>NUCLEOTIDE SEQUENCE</scope>
    <source>
        <strain evidence="2">IN212</strain>
    </source>
</reference>
<feature type="region of interest" description="Disordered" evidence="1">
    <location>
        <begin position="234"/>
        <end position="257"/>
    </location>
</feature>
<evidence type="ECO:0000313" key="3">
    <source>
        <dbReference type="Proteomes" id="UP000789396"/>
    </source>
</evidence>
<organism evidence="2 3">
    <name type="scientific">Racocetra fulgida</name>
    <dbReference type="NCBI Taxonomy" id="60492"/>
    <lineage>
        <taxon>Eukaryota</taxon>
        <taxon>Fungi</taxon>
        <taxon>Fungi incertae sedis</taxon>
        <taxon>Mucoromycota</taxon>
        <taxon>Glomeromycotina</taxon>
        <taxon>Glomeromycetes</taxon>
        <taxon>Diversisporales</taxon>
        <taxon>Gigasporaceae</taxon>
        <taxon>Racocetra</taxon>
    </lineage>
</organism>
<feature type="compositionally biased region" description="Low complexity" evidence="1">
    <location>
        <begin position="244"/>
        <end position="256"/>
    </location>
</feature>
<feature type="compositionally biased region" description="Polar residues" evidence="1">
    <location>
        <begin position="96"/>
        <end position="117"/>
    </location>
</feature>
<protein>
    <submittedName>
        <fullName evidence="2">18293_t:CDS:1</fullName>
    </submittedName>
</protein>
<feature type="region of interest" description="Disordered" evidence="1">
    <location>
        <begin position="154"/>
        <end position="179"/>
    </location>
</feature>
<feature type="non-terminal residue" evidence="2">
    <location>
        <position position="508"/>
    </location>
</feature>
<dbReference type="OrthoDB" id="2963168at2759"/>
<evidence type="ECO:0000256" key="1">
    <source>
        <dbReference type="SAM" id="MobiDB-lite"/>
    </source>
</evidence>
<feature type="compositionally biased region" description="Polar residues" evidence="1">
    <location>
        <begin position="155"/>
        <end position="173"/>
    </location>
</feature>
<dbReference type="PANTHER" id="PTHR14187">
    <property type="entry name" value="ALPHA KINASE/ELONGATION FACTOR 2 KINASE"/>
    <property type="match status" value="1"/>
</dbReference>
<feature type="region of interest" description="Disordered" evidence="1">
    <location>
        <begin position="51"/>
        <end position="77"/>
    </location>
</feature>
<comment type="caution">
    <text evidence="2">The sequence shown here is derived from an EMBL/GenBank/DDBJ whole genome shotgun (WGS) entry which is preliminary data.</text>
</comment>
<dbReference type="Proteomes" id="UP000789396">
    <property type="component" value="Unassembled WGS sequence"/>
</dbReference>
<feature type="compositionally biased region" description="Basic and acidic residues" evidence="1">
    <location>
        <begin position="66"/>
        <end position="77"/>
    </location>
</feature>
<dbReference type="PANTHER" id="PTHR14187:SF5">
    <property type="entry name" value="HEAT SHOCK 70 KDA PROTEIN 12A"/>
    <property type="match status" value="1"/>
</dbReference>
<feature type="region of interest" description="Disordered" evidence="1">
    <location>
        <begin position="92"/>
        <end position="117"/>
    </location>
</feature>
<dbReference type="EMBL" id="CAJVPZ010013942">
    <property type="protein sequence ID" value="CAG8653044.1"/>
    <property type="molecule type" value="Genomic_DNA"/>
</dbReference>
<proteinExistence type="predicted"/>
<keyword evidence="3" id="KW-1185">Reference proteome</keyword>
<accession>A0A9N9DUK9</accession>
<gene>
    <name evidence="2" type="ORF">RFULGI_LOCUS8538</name>
</gene>
<dbReference type="AlphaFoldDB" id="A0A9N9DUK9"/>